<name>Q5GAL4_9VIRU</name>
<gene>
    <name evidence="1" type="ORF">GIV02</name>
</gene>
<dbReference type="EMBL" id="AY666015">
    <property type="protein sequence ID" value="AAV91029.1"/>
    <property type="molecule type" value="Genomic_DNA"/>
</dbReference>
<accession>Q5GAL4</accession>
<proteinExistence type="predicted"/>
<organism evidence="1 2">
    <name type="scientific">Grouper iridovirus</name>
    <dbReference type="NCBI Taxonomy" id="127569"/>
    <lineage>
        <taxon>Viruses</taxon>
        <taxon>Varidnaviria</taxon>
        <taxon>Bamfordvirae</taxon>
        <taxon>Nucleocytoviricota</taxon>
        <taxon>Megaviricetes</taxon>
        <taxon>Pimascovirales</taxon>
        <taxon>Pimascovirales incertae sedis</taxon>
        <taxon>Iridoviridae</taxon>
        <taxon>Alphairidovirinae</taxon>
        <taxon>Ranavirus</taxon>
        <taxon>Ranavirus epinephelus1</taxon>
        <taxon>Singapore grouper iridovirus</taxon>
    </lineage>
</organism>
<dbReference type="Proteomes" id="UP000102282">
    <property type="component" value="Genome"/>
</dbReference>
<protein>
    <submittedName>
        <fullName evidence="1">Uncharacterized protein</fullName>
    </submittedName>
</protein>
<evidence type="ECO:0000313" key="2">
    <source>
        <dbReference type="Proteomes" id="UP000102282"/>
    </source>
</evidence>
<reference evidence="1 2" key="1">
    <citation type="journal article" date="2005" name="J. Virol.">
        <title>Complete genome sequence of the grouper iridovirus and comparison of genomic organization with those of other iridoviruses.</title>
        <authorList>
            <person name="Tsai C.T."/>
            <person name="Ting J.W."/>
            <person name="Wu M.H."/>
            <person name="Wu M.F."/>
            <person name="Guo I.C."/>
            <person name="Chang C.Y."/>
        </authorList>
    </citation>
    <scope>NUCLEOTIDE SEQUENCE [LARGE SCALE GENOMIC DNA]</scope>
</reference>
<sequence length="413" mass="46218">MSTLQFIDRPVYQLGNVLLMKGGDLPPEIETHVRIPVGVEAGIVVLALSPNDFIEVTGVMWITWLKEKAYATLLFLNEADVLVNMFNVLIPIFGERFMVAADSLDERLMAIAIRAGMTDVDTLHGTVTYKHNLTCAGIRLTQTNAMRAMTGRPCELTVVIDTSTQKILRDLKNLPIEMSGDLPVMLYEDDPKGLKEAVGICVFDSSSVESGTPDFVAAPTGIISFHTHPKATTEKYSTFAAWPSSVDMSNLLFMKNLLHIVIADEGIWTLSRTAGLQQISRILTDEQKQKLVQTSAINFSFLDDLRTDRTAREQIQSINSLKMVLSRYAIEGLLSDSGIVPSAFVLNEWLTDTLYNFGFIPWGGEMRIDIKYIIEGGEFFDVYPKIMTIKRQGHLQKIFDSITRHIRENVMES</sequence>
<evidence type="ECO:0000313" key="1">
    <source>
        <dbReference type="EMBL" id="AAV91029.1"/>
    </source>
</evidence>